<dbReference type="EMBL" id="NIQC01000030">
    <property type="protein sequence ID" value="OWZ82993.1"/>
    <property type="molecule type" value="Genomic_DNA"/>
</dbReference>
<keyword evidence="1" id="KW-0732">Signal</keyword>
<proteinExistence type="predicted"/>
<dbReference type="AlphaFoldDB" id="A0A226BVH6"/>
<evidence type="ECO:0000313" key="2">
    <source>
        <dbReference type="EMBL" id="OWZ82993.1"/>
    </source>
</evidence>
<dbReference type="RefSeq" id="WP_089024282.1">
    <property type="nucleotide sequence ID" value="NZ_NIQC01000030.1"/>
</dbReference>
<accession>A0A226BVH6</accession>
<keyword evidence="3" id="KW-1185">Reference proteome</keyword>
<dbReference type="PROSITE" id="PS51257">
    <property type="entry name" value="PROKAR_LIPOPROTEIN"/>
    <property type="match status" value="1"/>
</dbReference>
<organism evidence="2 3">
    <name type="scientific">Natranaerobius trueperi</name>
    <dbReference type="NCBI Taxonomy" id="759412"/>
    <lineage>
        <taxon>Bacteria</taxon>
        <taxon>Bacillati</taxon>
        <taxon>Bacillota</taxon>
        <taxon>Clostridia</taxon>
        <taxon>Natranaerobiales</taxon>
        <taxon>Natranaerobiaceae</taxon>
        <taxon>Natranaerobius</taxon>
    </lineage>
</organism>
<protein>
    <submittedName>
        <fullName evidence="2">Uncharacterized protein</fullName>
    </submittedName>
</protein>
<comment type="caution">
    <text evidence="2">The sequence shown here is derived from an EMBL/GenBank/DDBJ whole genome shotgun (WGS) entry which is preliminary data.</text>
</comment>
<evidence type="ECO:0000313" key="3">
    <source>
        <dbReference type="Proteomes" id="UP000214588"/>
    </source>
</evidence>
<reference evidence="2 3" key="1">
    <citation type="submission" date="2017-06" db="EMBL/GenBank/DDBJ databases">
        <title>Draft Genome Sequence of Natranaerobius trueperi halophilic, alkalithermophilic bacteria from soda lakes.</title>
        <authorList>
            <person name="Zhao B."/>
        </authorList>
    </citation>
    <scope>NUCLEOTIDE SEQUENCE [LARGE SCALE GENOMIC DNA]</scope>
    <source>
        <strain evidence="2 3">DSM 18760</strain>
    </source>
</reference>
<dbReference type="Proteomes" id="UP000214588">
    <property type="component" value="Unassembled WGS sequence"/>
</dbReference>
<name>A0A226BVH6_9FIRM</name>
<evidence type="ECO:0000256" key="1">
    <source>
        <dbReference type="SAM" id="SignalP"/>
    </source>
</evidence>
<sequence length="135" mass="15866">MKTIKKSFLLLFVSLLAIMIIGCQPSQNVELTEEELDDKLEDKYQKGIEEGEKIGYKTGYEDALEKTLGGWFNDHFETGYYIVKIKADDHTKRYKQLRDDNEMDIENTWFIHSRTEMISNTKYEVDEDGTVWGHE</sequence>
<feature type="signal peptide" evidence="1">
    <location>
        <begin position="1"/>
        <end position="28"/>
    </location>
</feature>
<dbReference type="OrthoDB" id="9812289at2"/>
<feature type="chain" id="PRO_5012917533" evidence="1">
    <location>
        <begin position="29"/>
        <end position="135"/>
    </location>
</feature>
<gene>
    <name evidence="2" type="ORF">CDO51_10860</name>
</gene>